<evidence type="ECO:0000256" key="5">
    <source>
        <dbReference type="ARBA" id="ARBA00022763"/>
    </source>
</evidence>
<feature type="coiled-coil region" evidence="10">
    <location>
        <begin position="184"/>
        <end position="234"/>
    </location>
</feature>
<keyword evidence="13" id="KW-1185">Reference proteome</keyword>
<evidence type="ECO:0000256" key="10">
    <source>
        <dbReference type="SAM" id="Coils"/>
    </source>
</evidence>
<keyword evidence="4" id="KW-0547">Nucleotide-binding</keyword>
<dbReference type="CDD" id="cd03241">
    <property type="entry name" value="ABC_RecN"/>
    <property type="match status" value="2"/>
</dbReference>
<comment type="similarity">
    <text evidence="2 9">Belongs to the RecN family.</text>
</comment>
<dbReference type="GO" id="GO:0006281">
    <property type="term" value="P:DNA repair"/>
    <property type="evidence" value="ECO:0007669"/>
    <property type="project" value="UniProtKB-KW"/>
</dbReference>
<feature type="coiled-coil region" evidence="10">
    <location>
        <begin position="333"/>
        <end position="367"/>
    </location>
</feature>
<dbReference type="GO" id="GO:0006310">
    <property type="term" value="P:DNA recombination"/>
    <property type="evidence" value="ECO:0007669"/>
    <property type="project" value="InterPro"/>
</dbReference>
<dbReference type="GO" id="GO:0009432">
    <property type="term" value="P:SOS response"/>
    <property type="evidence" value="ECO:0007669"/>
    <property type="project" value="TreeGrafter"/>
</dbReference>
<evidence type="ECO:0000259" key="11">
    <source>
        <dbReference type="Pfam" id="PF02463"/>
    </source>
</evidence>
<evidence type="ECO:0000256" key="6">
    <source>
        <dbReference type="ARBA" id="ARBA00022840"/>
    </source>
</evidence>
<dbReference type="Proteomes" id="UP001171751">
    <property type="component" value="Unassembled WGS sequence"/>
</dbReference>
<dbReference type="FunFam" id="3.40.50.300:FF:000319">
    <property type="entry name" value="DNA repair protein RecN"/>
    <property type="match status" value="1"/>
</dbReference>
<dbReference type="SUPFAM" id="SSF52540">
    <property type="entry name" value="P-loop containing nucleoside triphosphate hydrolases"/>
    <property type="match status" value="2"/>
</dbReference>
<accession>A0AA43RKR5</accession>
<dbReference type="Gene3D" id="3.40.50.300">
    <property type="entry name" value="P-loop containing nucleotide triphosphate hydrolases"/>
    <property type="match status" value="2"/>
</dbReference>
<evidence type="ECO:0000256" key="2">
    <source>
        <dbReference type="ARBA" id="ARBA00009441"/>
    </source>
</evidence>
<dbReference type="NCBIfam" id="NF008121">
    <property type="entry name" value="PRK10869.1"/>
    <property type="match status" value="1"/>
</dbReference>
<dbReference type="NCBIfam" id="TIGR00634">
    <property type="entry name" value="recN"/>
    <property type="match status" value="1"/>
</dbReference>
<dbReference type="GO" id="GO:0005524">
    <property type="term" value="F:ATP binding"/>
    <property type="evidence" value="ECO:0007669"/>
    <property type="project" value="UniProtKB-KW"/>
</dbReference>
<organism evidence="12 13">
    <name type="scientific">Atopococcus tabaci</name>
    <dbReference type="NCBI Taxonomy" id="269774"/>
    <lineage>
        <taxon>Bacteria</taxon>
        <taxon>Bacillati</taxon>
        <taxon>Bacillota</taxon>
        <taxon>Bacilli</taxon>
        <taxon>Lactobacillales</taxon>
        <taxon>Carnobacteriaceae</taxon>
        <taxon>Atopococcus</taxon>
    </lineage>
</organism>
<evidence type="ECO:0000256" key="8">
    <source>
        <dbReference type="ARBA" id="ARBA00033408"/>
    </source>
</evidence>
<evidence type="ECO:0000256" key="4">
    <source>
        <dbReference type="ARBA" id="ARBA00022741"/>
    </source>
</evidence>
<evidence type="ECO:0000256" key="1">
    <source>
        <dbReference type="ARBA" id="ARBA00003618"/>
    </source>
</evidence>
<dbReference type="PANTHER" id="PTHR11059:SF0">
    <property type="entry name" value="DNA REPAIR PROTEIN RECN"/>
    <property type="match status" value="1"/>
</dbReference>
<proteinExistence type="inferred from homology"/>
<evidence type="ECO:0000256" key="7">
    <source>
        <dbReference type="ARBA" id="ARBA00023204"/>
    </source>
</evidence>
<reference evidence="12" key="1">
    <citation type="submission" date="2023-07" db="EMBL/GenBank/DDBJ databases">
        <title>Between Cages and Wild: Unraveling the Impact of Captivity on Animal Microbiomes and Antimicrobial Resistance.</title>
        <authorList>
            <person name="Schmartz G.P."/>
            <person name="Rehner J."/>
            <person name="Schuff M.J."/>
            <person name="Becker S.L."/>
            <person name="Kravczyk M."/>
            <person name="Gurevich A."/>
            <person name="Francke R."/>
            <person name="Mueller R."/>
            <person name="Keller V."/>
            <person name="Keller A."/>
        </authorList>
    </citation>
    <scope>NUCLEOTIDE SEQUENCE</scope>
    <source>
        <strain evidence="12">S39M_St_73</strain>
    </source>
</reference>
<dbReference type="GO" id="GO:0043590">
    <property type="term" value="C:bacterial nucleoid"/>
    <property type="evidence" value="ECO:0007669"/>
    <property type="project" value="TreeGrafter"/>
</dbReference>
<dbReference type="InterPro" id="IPR004604">
    <property type="entry name" value="DNA_recomb/repair_RecN"/>
</dbReference>
<dbReference type="PIRSF" id="PIRSF003128">
    <property type="entry name" value="RecN"/>
    <property type="match status" value="1"/>
</dbReference>
<evidence type="ECO:0000313" key="12">
    <source>
        <dbReference type="EMBL" id="MDO5456942.1"/>
    </source>
</evidence>
<dbReference type="InterPro" id="IPR027417">
    <property type="entry name" value="P-loop_NTPase"/>
</dbReference>
<dbReference type="AlphaFoldDB" id="A0AA43RKR5"/>
<comment type="function">
    <text evidence="1 9">May be involved in recombinational repair of damaged DNA.</text>
</comment>
<keyword evidence="6" id="KW-0067">ATP-binding</keyword>
<name>A0AA43RKR5_9LACT</name>
<evidence type="ECO:0000256" key="9">
    <source>
        <dbReference type="PIRNR" id="PIRNR003128"/>
    </source>
</evidence>
<comment type="caution">
    <text evidence="12">The sequence shown here is derived from an EMBL/GenBank/DDBJ whole genome shotgun (WGS) entry which is preliminary data.</text>
</comment>
<sequence>MLQELSIKNFAVIKAADIHFNEGMTVFTGETGAGKSIIIDAVGLLSGSRGSAQYVRHGEEKCQLQALFLVKSNHKKIQNILEKNDIDFRSQELLVQRDIYKNGRQVSRINGSIVTISLLREVGSFLVDIQGQNEHQELMNPENHILLLDRFGGDSFLQKKKTYQPLYQDYLDKKRSFNNWQNNEQEMNQRIDMLAFQLKELEEASLVDGEEEELEQERRQLMNYQNVMKSLSDSYQFLVGNDEHSSVDFIGRSLDQIENISELSEDYEAMSQKLSGIYYELQDLISSISNQINDLDYDEERLNEIEERLNIIQLLKRKYGSTISEILSFYDQAKQEYIQLTQSEEDVTDLEKEILQLEKEVLEAGRAISIERRQLAGELESHIHQELSDLYMEKAVFKVDFPKEIKNLSIEDADSQGLDRVSFLIATNPGEPLKALENVASGGELSRMMLAMKTIFAKKQTLSTNILDEVDTGVSGRVAAAIAEKIARISKNNQVLCITHLPQVAATADHHLYISKEVKKGRTSTSVKYLEEDEKIKEIAEMLAGSELSEHTLITARELRKSKSN</sequence>
<dbReference type="PANTHER" id="PTHR11059">
    <property type="entry name" value="DNA REPAIR PROTEIN RECN"/>
    <property type="match status" value="1"/>
</dbReference>
<dbReference type="FunFam" id="3.40.50.300:FF:000356">
    <property type="entry name" value="DNA repair protein RecN"/>
    <property type="match status" value="1"/>
</dbReference>
<evidence type="ECO:0000256" key="3">
    <source>
        <dbReference type="ARBA" id="ARBA00021315"/>
    </source>
</evidence>
<dbReference type="InterPro" id="IPR003395">
    <property type="entry name" value="RecF/RecN/SMC_N"/>
</dbReference>
<evidence type="ECO:0000313" key="13">
    <source>
        <dbReference type="Proteomes" id="UP001171751"/>
    </source>
</evidence>
<dbReference type="EMBL" id="JAUNQW010000003">
    <property type="protein sequence ID" value="MDO5456942.1"/>
    <property type="molecule type" value="Genomic_DNA"/>
</dbReference>
<keyword evidence="5 9" id="KW-0227">DNA damage</keyword>
<feature type="domain" description="RecF/RecN/SMC N-terminal" evidence="11">
    <location>
        <begin position="1"/>
        <end position="517"/>
    </location>
</feature>
<keyword evidence="10" id="KW-0175">Coiled coil</keyword>
<keyword evidence="7 9" id="KW-0234">DNA repair</keyword>
<dbReference type="Pfam" id="PF02463">
    <property type="entry name" value="SMC_N"/>
    <property type="match status" value="1"/>
</dbReference>
<protein>
    <recommendedName>
        <fullName evidence="3 9">DNA repair protein RecN</fullName>
    </recommendedName>
    <alternativeName>
        <fullName evidence="8 9">Recombination protein N</fullName>
    </alternativeName>
</protein>
<gene>
    <name evidence="12" type="primary">recN</name>
    <name evidence="12" type="ORF">Q4F26_01220</name>
</gene>